<sequence>MENSFLVPREIYVRHTVLRHTAMHCICVCESVLDVGKKIQMLRVTSANDVNMLRLTGHQLCHTELLKCNRTANKVEGKPSVTEVLERCINPAQDYMSNSSEIHLLLTCTTKHANQHQSNIALKIDNHMKEPKIPNRFQ</sequence>
<evidence type="ECO:0000313" key="2">
    <source>
        <dbReference type="Proteomes" id="UP000297703"/>
    </source>
</evidence>
<dbReference type="AlphaFoldDB" id="A0A4D9DKW2"/>
<name>A0A4D9DKW2_9SAUR</name>
<reference evidence="1 2" key="1">
    <citation type="submission" date="2019-04" db="EMBL/GenBank/DDBJ databases">
        <title>Draft genome of the big-headed turtle Platysternon megacephalum.</title>
        <authorList>
            <person name="Gong S."/>
        </authorList>
    </citation>
    <scope>NUCLEOTIDE SEQUENCE [LARGE SCALE GENOMIC DNA]</scope>
    <source>
        <strain evidence="1">DO16091913</strain>
        <tissue evidence="1">Muscle</tissue>
    </source>
</reference>
<keyword evidence="1" id="KW-0812">Transmembrane</keyword>
<keyword evidence="1" id="KW-0472">Membrane</keyword>
<gene>
    <name evidence="1" type="ORF">DR999_PMT19982</name>
</gene>
<proteinExistence type="predicted"/>
<accession>A0A4D9DKW2</accession>
<keyword evidence="2" id="KW-1185">Reference proteome</keyword>
<reference evidence="1 2" key="2">
    <citation type="submission" date="2019-04" db="EMBL/GenBank/DDBJ databases">
        <title>The genome sequence of big-headed turtle.</title>
        <authorList>
            <person name="Gong S."/>
        </authorList>
    </citation>
    <scope>NUCLEOTIDE SEQUENCE [LARGE SCALE GENOMIC DNA]</scope>
    <source>
        <strain evidence="1">DO16091913</strain>
        <tissue evidence="1">Muscle</tissue>
    </source>
</reference>
<evidence type="ECO:0000313" key="1">
    <source>
        <dbReference type="EMBL" id="TFJ98115.1"/>
    </source>
</evidence>
<dbReference type="Proteomes" id="UP000297703">
    <property type="component" value="Unassembled WGS sequence"/>
</dbReference>
<comment type="caution">
    <text evidence="1">The sequence shown here is derived from an EMBL/GenBank/DDBJ whole genome shotgun (WGS) entry which is preliminary data.</text>
</comment>
<dbReference type="EMBL" id="QXTE01000426">
    <property type="protein sequence ID" value="TFJ98115.1"/>
    <property type="molecule type" value="Genomic_DNA"/>
</dbReference>
<protein>
    <submittedName>
        <fullName evidence="1">Transmembrane protein 249</fullName>
    </submittedName>
</protein>
<organism evidence="1 2">
    <name type="scientific">Platysternon megacephalum</name>
    <name type="common">big-headed turtle</name>
    <dbReference type="NCBI Taxonomy" id="55544"/>
    <lineage>
        <taxon>Eukaryota</taxon>
        <taxon>Metazoa</taxon>
        <taxon>Chordata</taxon>
        <taxon>Craniata</taxon>
        <taxon>Vertebrata</taxon>
        <taxon>Euteleostomi</taxon>
        <taxon>Archelosauria</taxon>
        <taxon>Testudinata</taxon>
        <taxon>Testudines</taxon>
        <taxon>Cryptodira</taxon>
        <taxon>Durocryptodira</taxon>
        <taxon>Testudinoidea</taxon>
        <taxon>Platysternidae</taxon>
        <taxon>Platysternon</taxon>
    </lineage>
</organism>